<proteinExistence type="predicted"/>
<sequence>MPLTPAAIRARCAADHGAERGEWKGKFEGEVTRVRRRRSTRT</sequence>
<accession>I2E1I7</accession>
<reference evidence="1" key="1">
    <citation type="journal article" date="2012" name="Mol. Plant Microbe Interact.">
        <title>Rhizobial plasmids that cause impaired symbiotic nitrogen fixation and enhanced host invasion.</title>
        <authorList>
            <person name="Crook M.B."/>
            <person name="Lindsay D.P."/>
            <person name="Biggs M.B."/>
            <person name="Bentley J.S."/>
            <person name="Price J.C."/>
            <person name="Clement S.C."/>
            <person name="Clement M.J."/>
            <person name="Long S.R."/>
            <person name="Griffitts J.S."/>
        </authorList>
    </citation>
    <scope>NUCLEOTIDE SEQUENCE</scope>
    <source>
        <strain evidence="1">C017</strain>
        <plasmid evidence="1">pHRC017</plasmid>
    </source>
</reference>
<gene>
    <name evidence="1" type="ORF">pHRC017_0196</name>
</gene>
<keyword evidence="1" id="KW-0614">Plasmid</keyword>
<protein>
    <submittedName>
        <fullName evidence="1">Uncharacterized protein</fullName>
    </submittedName>
</protein>
<geneLocation type="plasmid" evidence="1">
    <name>pHRC017</name>
</geneLocation>
<evidence type="ECO:0000313" key="1">
    <source>
        <dbReference type="EMBL" id="AFJ91355.1"/>
    </source>
</evidence>
<dbReference type="EMBL" id="JQ665880">
    <property type="protein sequence ID" value="AFJ91355.1"/>
    <property type="molecule type" value="Genomic_DNA"/>
</dbReference>
<name>I2E1I7_RHIML</name>
<organism evidence="1">
    <name type="scientific">Rhizobium meliloti</name>
    <name type="common">Ensifer meliloti</name>
    <name type="synonym">Sinorhizobium meliloti</name>
    <dbReference type="NCBI Taxonomy" id="382"/>
    <lineage>
        <taxon>Bacteria</taxon>
        <taxon>Pseudomonadati</taxon>
        <taxon>Pseudomonadota</taxon>
        <taxon>Alphaproteobacteria</taxon>
        <taxon>Hyphomicrobiales</taxon>
        <taxon>Rhizobiaceae</taxon>
        <taxon>Sinorhizobium/Ensifer group</taxon>
        <taxon>Sinorhizobium</taxon>
    </lineage>
</organism>
<dbReference type="AlphaFoldDB" id="I2E1I7"/>